<accession>A0AAV5JML8</accession>
<evidence type="ECO:0000313" key="1">
    <source>
        <dbReference type="EMBL" id="GKV12532.1"/>
    </source>
</evidence>
<sequence length="98" mass="11488">MRFHDSLLLHTNLPSYTLEFPDLATVAQIWSSPAQFLASTSLSLDATSRWVDRRVSSWIARPKATLVLRGFRLFSIFSSLLLHCRLLRRLHCRHLRRR</sequence>
<reference evidence="1 2" key="1">
    <citation type="journal article" date="2021" name="Commun. Biol.">
        <title>The genome of Shorea leprosula (Dipterocarpaceae) highlights the ecological relevance of drought in aseasonal tropical rainforests.</title>
        <authorList>
            <person name="Ng K.K.S."/>
            <person name="Kobayashi M.J."/>
            <person name="Fawcett J.A."/>
            <person name="Hatakeyama M."/>
            <person name="Paape T."/>
            <person name="Ng C.H."/>
            <person name="Ang C.C."/>
            <person name="Tnah L.H."/>
            <person name="Lee C.T."/>
            <person name="Nishiyama T."/>
            <person name="Sese J."/>
            <person name="O'Brien M.J."/>
            <person name="Copetti D."/>
            <person name="Mohd Noor M.I."/>
            <person name="Ong R.C."/>
            <person name="Putra M."/>
            <person name="Sireger I.Z."/>
            <person name="Indrioko S."/>
            <person name="Kosugi Y."/>
            <person name="Izuno A."/>
            <person name="Isagi Y."/>
            <person name="Lee S.L."/>
            <person name="Shimizu K.K."/>
        </authorList>
    </citation>
    <scope>NUCLEOTIDE SEQUENCE [LARGE SCALE GENOMIC DNA]</scope>
    <source>
        <strain evidence="1">214</strain>
    </source>
</reference>
<name>A0AAV5JML8_9ROSI</name>
<comment type="caution">
    <text evidence="1">The sequence shown here is derived from an EMBL/GenBank/DDBJ whole genome shotgun (WGS) entry which is preliminary data.</text>
</comment>
<gene>
    <name evidence="1" type="ORF">SLEP1_g23661</name>
</gene>
<protein>
    <submittedName>
        <fullName evidence="1">Uncharacterized protein</fullName>
    </submittedName>
</protein>
<organism evidence="1 2">
    <name type="scientific">Rubroshorea leprosula</name>
    <dbReference type="NCBI Taxonomy" id="152421"/>
    <lineage>
        <taxon>Eukaryota</taxon>
        <taxon>Viridiplantae</taxon>
        <taxon>Streptophyta</taxon>
        <taxon>Embryophyta</taxon>
        <taxon>Tracheophyta</taxon>
        <taxon>Spermatophyta</taxon>
        <taxon>Magnoliopsida</taxon>
        <taxon>eudicotyledons</taxon>
        <taxon>Gunneridae</taxon>
        <taxon>Pentapetalae</taxon>
        <taxon>rosids</taxon>
        <taxon>malvids</taxon>
        <taxon>Malvales</taxon>
        <taxon>Dipterocarpaceae</taxon>
        <taxon>Rubroshorea</taxon>
    </lineage>
</organism>
<evidence type="ECO:0000313" key="2">
    <source>
        <dbReference type="Proteomes" id="UP001054252"/>
    </source>
</evidence>
<dbReference type="Proteomes" id="UP001054252">
    <property type="component" value="Unassembled WGS sequence"/>
</dbReference>
<dbReference type="AlphaFoldDB" id="A0AAV5JML8"/>
<dbReference type="EMBL" id="BPVZ01000036">
    <property type="protein sequence ID" value="GKV12532.1"/>
    <property type="molecule type" value="Genomic_DNA"/>
</dbReference>
<proteinExistence type="predicted"/>
<keyword evidence="2" id="KW-1185">Reference proteome</keyword>